<feature type="domain" description="Peptidase S8/S53" evidence="8">
    <location>
        <begin position="92"/>
        <end position="336"/>
    </location>
</feature>
<protein>
    <submittedName>
        <fullName evidence="9">S8 family serine peptidase</fullName>
    </submittedName>
</protein>
<evidence type="ECO:0000256" key="7">
    <source>
        <dbReference type="SAM" id="Phobius"/>
    </source>
</evidence>
<dbReference type="PROSITE" id="PS00136">
    <property type="entry name" value="SUBTILASE_ASP"/>
    <property type="match status" value="1"/>
</dbReference>
<keyword evidence="7" id="KW-0812">Transmembrane</keyword>
<dbReference type="InterPro" id="IPR015500">
    <property type="entry name" value="Peptidase_S8_subtilisin-rel"/>
</dbReference>
<reference evidence="9 10" key="1">
    <citation type="submission" date="2019-10" db="EMBL/GenBank/DDBJ databases">
        <title>Glycomyces albidus sp. nov., a novel actinomycete isolated from rhizosphere soil of wheat (Triticum aestivum L.).</title>
        <authorList>
            <person name="Qian L."/>
        </authorList>
    </citation>
    <scope>NUCLEOTIDE SEQUENCE [LARGE SCALE GENOMIC DNA]</scope>
    <source>
        <strain evidence="9 10">NEAU-7082</strain>
    </source>
</reference>
<dbReference type="InterPro" id="IPR050131">
    <property type="entry name" value="Peptidase_S8_subtilisin-like"/>
</dbReference>
<accession>A0A6L5G6M2</accession>
<dbReference type="Gene3D" id="3.40.50.200">
    <property type="entry name" value="Peptidase S8/S53 domain"/>
    <property type="match status" value="1"/>
</dbReference>
<feature type="active site" description="Charge relay system" evidence="5">
    <location>
        <position position="135"/>
    </location>
</feature>
<proteinExistence type="inferred from homology"/>
<feature type="compositionally biased region" description="Polar residues" evidence="6">
    <location>
        <begin position="440"/>
        <end position="462"/>
    </location>
</feature>
<dbReference type="GO" id="GO:0006508">
    <property type="term" value="P:proteolysis"/>
    <property type="evidence" value="ECO:0007669"/>
    <property type="project" value="UniProtKB-KW"/>
</dbReference>
<name>A0A6L5G6M2_9ACTN</name>
<dbReference type="Proteomes" id="UP000477750">
    <property type="component" value="Unassembled WGS sequence"/>
</dbReference>
<feature type="region of interest" description="Disordered" evidence="6">
    <location>
        <begin position="1"/>
        <end position="37"/>
    </location>
</feature>
<keyword evidence="10" id="KW-1185">Reference proteome</keyword>
<evidence type="ECO:0000313" key="9">
    <source>
        <dbReference type="EMBL" id="MQM25296.1"/>
    </source>
</evidence>
<dbReference type="Pfam" id="PF00082">
    <property type="entry name" value="Peptidase_S8"/>
    <property type="match status" value="1"/>
</dbReference>
<evidence type="ECO:0000256" key="6">
    <source>
        <dbReference type="SAM" id="MobiDB-lite"/>
    </source>
</evidence>
<evidence type="ECO:0000259" key="8">
    <source>
        <dbReference type="Pfam" id="PF00082"/>
    </source>
</evidence>
<feature type="region of interest" description="Disordered" evidence="6">
    <location>
        <begin position="358"/>
        <end position="403"/>
    </location>
</feature>
<evidence type="ECO:0000256" key="4">
    <source>
        <dbReference type="ARBA" id="ARBA00022825"/>
    </source>
</evidence>
<sequence length="511" mass="51838">MLWGRADSAVTTGTRKGSNPMAIPLTPPSAEPRSPRRGLRTALAAGLTTLAATAAVTAAPGVALAQGDPFFTENAWVTDQIQAAGAWENSQGEGITVAVMDTGVGQHPVFDGKDVLPGFSLYSDEPDGRIDNHGHGTAIAAGVLLAAPEATIMPVRFYTGVESGFGGVWGEAQYDAFRRVADEGADIVVLPWSLEGNENLLPEDLEALQYVIDKGAIVIAGAGNDAESGVANPAAVPGVVAVTGTRSDGSVWSDVLSTGPEVALAAPADEMTVPLPQTDSLGDSELHELVSGGTSMASAITAGVAALTWAAHPDLDASNVIQRLLQTAGDGNGDRDDVSGFGLLNADQAVNAEGIEPVEENPLGYPMGEAGASGATPDDTPSEGAEEEPGAASPGGPSAAAEGNKESNLSAIIVVAAAVVLLGAAAAVWLVLRGRGRKAAQSQQPPGSDPTQVGYQQPAAATQQYVPPMGGQGYGGPPGQQGYSSPPQGFSQPGSPTEPSPPWRPDDRNQR</sequence>
<dbReference type="GO" id="GO:0004252">
    <property type="term" value="F:serine-type endopeptidase activity"/>
    <property type="evidence" value="ECO:0007669"/>
    <property type="project" value="UniProtKB-UniRule"/>
</dbReference>
<feature type="compositionally biased region" description="Acidic residues" evidence="6">
    <location>
        <begin position="380"/>
        <end position="389"/>
    </location>
</feature>
<dbReference type="EMBL" id="WIAO01000005">
    <property type="protein sequence ID" value="MQM25296.1"/>
    <property type="molecule type" value="Genomic_DNA"/>
</dbReference>
<dbReference type="PANTHER" id="PTHR43806">
    <property type="entry name" value="PEPTIDASE S8"/>
    <property type="match status" value="1"/>
</dbReference>
<evidence type="ECO:0000313" key="10">
    <source>
        <dbReference type="Proteomes" id="UP000477750"/>
    </source>
</evidence>
<evidence type="ECO:0000256" key="3">
    <source>
        <dbReference type="ARBA" id="ARBA00022801"/>
    </source>
</evidence>
<dbReference type="InterPro" id="IPR023827">
    <property type="entry name" value="Peptidase_S8_Asp-AS"/>
</dbReference>
<dbReference type="PRINTS" id="PR00723">
    <property type="entry name" value="SUBTILISIN"/>
</dbReference>
<keyword evidence="2 5" id="KW-0645">Protease</keyword>
<gene>
    <name evidence="9" type="ORF">GFD30_06890</name>
</gene>
<feature type="compositionally biased region" description="Low complexity" evidence="6">
    <location>
        <begin position="480"/>
        <end position="495"/>
    </location>
</feature>
<dbReference type="PROSITE" id="PS51892">
    <property type="entry name" value="SUBTILASE"/>
    <property type="match status" value="1"/>
</dbReference>
<evidence type="ECO:0000256" key="5">
    <source>
        <dbReference type="PROSITE-ProRule" id="PRU01240"/>
    </source>
</evidence>
<feature type="region of interest" description="Disordered" evidence="6">
    <location>
        <begin position="439"/>
        <end position="511"/>
    </location>
</feature>
<keyword evidence="3 5" id="KW-0378">Hydrolase</keyword>
<keyword evidence="4 5" id="KW-0720">Serine protease</keyword>
<feature type="active site" description="Charge relay system" evidence="5">
    <location>
        <position position="295"/>
    </location>
</feature>
<keyword evidence="7" id="KW-1133">Transmembrane helix</keyword>
<feature type="transmembrane region" description="Helical" evidence="7">
    <location>
        <begin position="409"/>
        <end position="432"/>
    </location>
</feature>
<comment type="similarity">
    <text evidence="1 5">Belongs to the peptidase S8 family.</text>
</comment>
<feature type="compositionally biased region" description="Low complexity" evidence="6">
    <location>
        <begin position="390"/>
        <end position="402"/>
    </location>
</feature>
<keyword evidence="7" id="KW-0472">Membrane</keyword>
<dbReference type="SUPFAM" id="SSF52743">
    <property type="entry name" value="Subtilisin-like"/>
    <property type="match status" value="1"/>
</dbReference>
<dbReference type="InterPro" id="IPR000209">
    <property type="entry name" value="Peptidase_S8/S53_dom"/>
</dbReference>
<dbReference type="AlphaFoldDB" id="A0A6L5G6M2"/>
<feature type="compositionally biased region" description="Gly residues" evidence="6">
    <location>
        <begin position="470"/>
        <end position="479"/>
    </location>
</feature>
<evidence type="ECO:0000256" key="2">
    <source>
        <dbReference type="ARBA" id="ARBA00022670"/>
    </source>
</evidence>
<evidence type="ECO:0000256" key="1">
    <source>
        <dbReference type="ARBA" id="ARBA00011073"/>
    </source>
</evidence>
<comment type="caution">
    <text evidence="9">The sequence shown here is derived from an EMBL/GenBank/DDBJ whole genome shotgun (WGS) entry which is preliminary data.</text>
</comment>
<organism evidence="9 10">
    <name type="scientific">Glycomyces albidus</name>
    <dbReference type="NCBI Taxonomy" id="2656774"/>
    <lineage>
        <taxon>Bacteria</taxon>
        <taxon>Bacillati</taxon>
        <taxon>Actinomycetota</taxon>
        <taxon>Actinomycetes</taxon>
        <taxon>Glycomycetales</taxon>
        <taxon>Glycomycetaceae</taxon>
        <taxon>Glycomyces</taxon>
    </lineage>
</organism>
<dbReference type="InterPro" id="IPR036852">
    <property type="entry name" value="Peptidase_S8/S53_dom_sf"/>
</dbReference>
<feature type="active site" description="Charge relay system" evidence="5">
    <location>
        <position position="101"/>
    </location>
</feature>
<dbReference type="PANTHER" id="PTHR43806:SF11">
    <property type="entry name" value="CEREVISIN-RELATED"/>
    <property type="match status" value="1"/>
</dbReference>